<evidence type="ECO:0000259" key="1">
    <source>
        <dbReference type="Pfam" id="PF25000"/>
    </source>
</evidence>
<dbReference type="InterPro" id="IPR056681">
    <property type="entry name" value="DUF7779"/>
</dbReference>
<dbReference type="AlphaFoldDB" id="A0AAD6CB89"/>
<feature type="domain" description="DUF7779" evidence="1">
    <location>
        <begin position="265"/>
        <end position="356"/>
    </location>
</feature>
<dbReference type="Gene3D" id="3.40.50.300">
    <property type="entry name" value="P-loop containing nucleotide triphosphate hydrolases"/>
    <property type="match status" value="1"/>
</dbReference>
<dbReference type="PRINTS" id="PR00381">
    <property type="entry name" value="KINESINLIGHT"/>
</dbReference>
<reference evidence="2" key="2">
    <citation type="journal article" date="2023" name="IMA Fungus">
        <title>Comparative genomic study of the Penicillium genus elucidates a diverse pangenome and 15 lateral gene transfer events.</title>
        <authorList>
            <person name="Petersen C."/>
            <person name="Sorensen T."/>
            <person name="Nielsen M.R."/>
            <person name="Sondergaard T.E."/>
            <person name="Sorensen J.L."/>
            <person name="Fitzpatrick D.A."/>
            <person name="Frisvad J.C."/>
            <person name="Nielsen K.L."/>
        </authorList>
    </citation>
    <scope>NUCLEOTIDE SEQUENCE</scope>
    <source>
        <strain evidence="2">IBT 16125</strain>
    </source>
</reference>
<dbReference type="RefSeq" id="XP_056768698.1">
    <property type="nucleotide sequence ID" value="XM_056904591.1"/>
</dbReference>
<dbReference type="NCBIfam" id="NF040586">
    <property type="entry name" value="FxSxx_TPR"/>
    <property type="match status" value="1"/>
</dbReference>
<dbReference type="InterPro" id="IPR011990">
    <property type="entry name" value="TPR-like_helical_dom_sf"/>
</dbReference>
<dbReference type="PANTHER" id="PTHR46082:SF11">
    <property type="entry name" value="AAA+ ATPASE DOMAIN-CONTAINING PROTEIN-RELATED"/>
    <property type="match status" value="1"/>
</dbReference>
<accession>A0AAD6CB89</accession>
<keyword evidence="3" id="KW-1185">Reference proteome</keyword>
<dbReference type="Proteomes" id="UP001213681">
    <property type="component" value="Unassembled WGS sequence"/>
</dbReference>
<sequence length="806" mass="91491">MACNSFGSANSGLQIGNNTGSINNPHFYLPLVRQQSTDTWVFWIHASNAARCEDGLRDLADRAKIPGRKDRNTNIFQLVGNWLQDTTIGKWILVLDNVDDDELLSKPLATGTETQADIQGHPSTQPPLRYLLESLNGSIIITSRNKGVALDIAGYTKNLIDVQPMNQAEALLLLQNKLDIHINRTDMVQLVKELECMPLAIVQAASYLTHRSPRISVSLYLEKVRNCDNETTKLLSYEAGRLHRDWEAKNSIVLTWQISFDHIRQTRRSAADLLSLMSLFDPQGIPEKLLGIQKRERSENNLSSSELSVNSSADSDFEDDIAALRDYSFIQIGEDSTMFSMHRLVQLTVRAWLTTEGEIEQWKHRFISNLCQEFPSGGYENRESCRLLFPHVRSAISHRPETQDSQQEWATLLYRGARYAHENGNTREATEMASKSRKQRISIFGVDSEEALESTVMLATAYRRDGRWEEAERLEVQVMEMRMTRCGIEHPSTLASMGNLATTYRKQGRWEEAEQLLQQVLKTRKTKFGVKHPGTLASMGNLATTYRKQGRWDEAERLELQILETRITKLGDDHLTTLASMGSLATTYRKQGRWEEAEQLLKQVVEMRKTKLGDDHPDTLRSMANLAATYMEQGRWEEAERLQVQVIETLKTKLGNEHPDTLTSEVGLAANYREQGKWEEAEQLLEQVVVTSKTKLGNDHPDTLTSMANLATTYMEQGRWEEAERLEVQVMKMRKTKLGNEHPDTLTSMASLALIRKSSGKTADAIDLLRDCLAKQKHIIGPNHPHAVSNFETLLGWETEQLNIDA</sequence>
<dbReference type="InterPro" id="IPR027417">
    <property type="entry name" value="P-loop_NTPase"/>
</dbReference>
<dbReference type="SMART" id="SM00028">
    <property type="entry name" value="TPR"/>
    <property type="match status" value="7"/>
</dbReference>
<name>A0AAD6CB89_9EURO</name>
<evidence type="ECO:0000313" key="3">
    <source>
        <dbReference type="Proteomes" id="UP001213681"/>
    </source>
</evidence>
<dbReference type="Pfam" id="PF13424">
    <property type="entry name" value="TPR_12"/>
    <property type="match status" value="3"/>
</dbReference>
<protein>
    <recommendedName>
        <fullName evidence="1">DUF7779 domain-containing protein</fullName>
    </recommendedName>
</protein>
<dbReference type="SUPFAM" id="SSF52540">
    <property type="entry name" value="P-loop containing nucleoside triphosphate hydrolases"/>
    <property type="match status" value="1"/>
</dbReference>
<dbReference type="EMBL" id="JAPVEA010000002">
    <property type="protein sequence ID" value="KAJ5459656.1"/>
    <property type="molecule type" value="Genomic_DNA"/>
</dbReference>
<dbReference type="InterPro" id="IPR053137">
    <property type="entry name" value="NLR-like"/>
</dbReference>
<gene>
    <name evidence="2" type="ORF">N7458_001208</name>
</gene>
<comment type="caution">
    <text evidence="2">The sequence shown here is derived from an EMBL/GenBank/DDBJ whole genome shotgun (WGS) entry which is preliminary data.</text>
</comment>
<proteinExistence type="predicted"/>
<dbReference type="SUPFAM" id="SSF48452">
    <property type="entry name" value="TPR-like"/>
    <property type="match status" value="1"/>
</dbReference>
<dbReference type="PANTHER" id="PTHR46082">
    <property type="entry name" value="ATP/GTP-BINDING PROTEIN-RELATED"/>
    <property type="match status" value="1"/>
</dbReference>
<dbReference type="Pfam" id="PF25000">
    <property type="entry name" value="DUF7779"/>
    <property type="match status" value="1"/>
</dbReference>
<dbReference type="Gene3D" id="1.25.40.10">
    <property type="entry name" value="Tetratricopeptide repeat domain"/>
    <property type="match status" value="3"/>
</dbReference>
<dbReference type="InterPro" id="IPR019734">
    <property type="entry name" value="TPR_rpt"/>
</dbReference>
<evidence type="ECO:0000313" key="2">
    <source>
        <dbReference type="EMBL" id="KAJ5459656.1"/>
    </source>
</evidence>
<organism evidence="2 3">
    <name type="scientific">Penicillium daleae</name>
    <dbReference type="NCBI Taxonomy" id="63821"/>
    <lineage>
        <taxon>Eukaryota</taxon>
        <taxon>Fungi</taxon>
        <taxon>Dikarya</taxon>
        <taxon>Ascomycota</taxon>
        <taxon>Pezizomycotina</taxon>
        <taxon>Eurotiomycetes</taxon>
        <taxon>Eurotiomycetidae</taxon>
        <taxon>Eurotiales</taxon>
        <taxon>Aspergillaceae</taxon>
        <taxon>Penicillium</taxon>
    </lineage>
</organism>
<dbReference type="Pfam" id="PF13374">
    <property type="entry name" value="TPR_10"/>
    <property type="match status" value="2"/>
</dbReference>
<dbReference type="GeneID" id="81594834"/>
<reference evidence="2" key="1">
    <citation type="submission" date="2022-12" db="EMBL/GenBank/DDBJ databases">
        <authorList>
            <person name="Petersen C."/>
        </authorList>
    </citation>
    <scope>NUCLEOTIDE SEQUENCE</scope>
    <source>
        <strain evidence="2">IBT 16125</strain>
    </source>
</reference>